<dbReference type="Proteomes" id="UP001153148">
    <property type="component" value="Unassembled WGS sequence"/>
</dbReference>
<reference evidence="2" key="1">
    <citation type="submission" date="2021-03" db="EMBL/GenBank/DDBJ databases">
        <authorList>
            <person name="Tran Van P."/>
        </authorList>
    </citation>
    <scope>NUCLEOTIDE SEQUENCE</scope>
</reference>
<protein>
    <submittedName>
        <fullName evidence="2">Uncharacterized protein</fullName>
    </submittedName>
</protein>
<gene>
    <name evidence="2" type="ORF">TPAB3V08_LOCUS9463</name>
</gene>
<evidence type="ECO:0000313" key="3">
    <source>
        <dbReference type="Proteomes" id="UP001153148"/>
    </source>
</evidence>
<organism evidence="2 3">
    <name type="scientific">Timema podura</name>
    <name type="common">Walking stick</name>
    <dbReference type="NCBI Taxonomy" id="61482"/>
    <lineage>
        <taxon>Eukaryota</taxon>
        <taxon>Metazoa</taxon>
        <taxon>Ecdysozoa</taxon>
        <taxon>Arthropoda</taxon>
        <taxon>Hexapoda</taxon>
        <taxon>Insecta</taxon>
        <taxon>Pterygota</taxon>
        <taxon>Neoptera</taxon>
        <taxon>Polyneoptera</taxon>
        <taxon>Phasmatodea</taxon>
        <taxon>Timematodea</taxon>
        <taxon>Timematoidea</taxon>
        <taxon>Timematidae</taxon>
        <taxon>Timema</taxon>
    </lineage>
</organism>
<keyword evidence="3" id="KW-1185">Reference proteome</keyword>
<evidence type="ECO:0000256" key="1">
    <source>
        <dbReference type="SAM" id="MobiDB-lite"/>
    </source>
</evidence>
<evidence type="ECO:0000313" key="2">
    <source>
        <dbReference type="EMBL" id="CAG2062512.1"/>
    </source>
</evidence>
<feature type="non-terminal residue" evidence="2">
    <location>
        <position position="1"/>
    </location>
</feature>
<feature type="region of interest" description="Disordered" evidence="1">
    <location>
        <begin position="1"/>
        <end position="22"/>
    </location>
</feature>
<sequence>ADGGKLAPTTATKHTKSLQAAGGKLATTTGINVIRPLTTDETVGPTTGTLDARLPLLSVTSPKGPTPAERRQKTKLAVPLPGKCRTLDFNILEDNKNYPDEVQRAFVEILYRNYE</sequence>
<proteinExistence type="predicted"/>
<comment type="caution">
    <text evidence="2">The sequence shown here is derived from an EMBL/GenBank/DDBJ whole genome shotgun (WGS) entry which is preliminary data.</text>
</comment>
<accession>A0ABN7PAR9</accession>
<name>A0ABN7PAR9_TIMPD</name>
<dbReference type="EMBL" id="CAJPIN010020722">
    <property type="protein sequence ID" value="CAG2062512.1"/>
    <property type="molecule type" value="Genomic_DNA"/>
</dbReference>